<evidence type="ECO:0000313" key="8">
    <source>
        <dbReference type="Proteomes" id="UP001605036"/>
    </source>
</evidence>
<dbReference type="Pfam" id="PF03254">
    <property type="entry name" value="XG_FTase"/>
    <property type="match status" value="1"/>
</dbReference>
<evidence type="ECO:0000313" key="7">
    <source>
        <dbReference type="EMBL" id="KAL2651897.1"/>
    </source>
</evidence>
<dbReference type="Proteomes" id="UP001605036">
    <property type="component" value="Unassembled WGS sequence"/>
</dbReference>
<dbReference type="EMBL" id="JBHFFA010000001">
    <property type="protein sequence ID" value="KAL2651897.1"/>
    <property type="molecule type" value="Genomic_DNA"/>
</dbReference>
<gene>
    <name evidence="7" type="ORF">R1flu_020025</name>
</gene>
<accession>A0ABD1ZKS2</accession>
<comment type="subcellular location">
    <subcellularLocation>
        <location evidence="6">Golgi apparatus</location>
        <location evidence="6">Golgi stack membrane</location>
        <topology evidence="6">Single-pass type II membrane protein</topology>
    </subcellularLocation>
</comment>
<evidence type="ECO:0000256" key="4">
    <source>
        <dbReference type="ARBA" id="ARBA00023180"/>
    </source>
</evidence>
<dbReference type="InterPro" id="IPR004938">
    <property type="entry name" value="XG_FTase"/>
</dbReference>
<evidence type="ECO:0000256" key="1">
    <source>
        <dbReference type="ARBA" id="ARBA00010481"/>
    </source>
</evidence>
<name>A0ABD1ZKS2_9MARC</name>
<dbReference type="GO" id="GO:0016757">
    <property type="term" value="F:glycosyltransferase activity"/>
    <property type="evidence" value="ECO:0007669"/>
    <property type="project" value="UniProtKB-KW"/>
</dbReference>
<keyword evidence="2 6" id="KW-0328">Glycosyltransferase</keyword>
<evidence type="ECO:0000256" key="3">
    <source>
        <dbReference type="ARBA" id="ARBA00022679"/>
    </source>
</evidence>
<dbReference type="AlphaFoldDB" id="A0ABD1ZKS2"/>
<dbReference type="GO" id="GO:0071555">
    <property type="term" value="P:cell wall organization"/>
    <property type="evidence" value="ECO:0007669"/>
    <property type="project" value="UniProtKB-UniRule"/>
</dbReference>
<evidence type="ECO:0000256" key="6">
    <source>
        <dbReference type="RuleBase" id="RU367004"/>
    </source>
</evidence>
<keyword evidence="4" id="KW-0325">Glycoprotein</keyword>
<comment type="caution">
    <text evidence="7">The sequence shown here is derived from an EMBL/GenBank/DDBJ whole genome shotgun (WGS) entry which is preliminary data.</text>
</comment>
<keyword evidence="8" id="KW-1185">Reference proteome</keyword>
<keyword evidence="5 6" id="KW-0961">Cell wall biogenesis/degradation</keyword>
<dbReference type="EC" id="2.4.1.-" evidence="6"/>
<reference evidence="7 8" key="1">
    <citation type="submission" date="2024-09" db="EMBL/GenBank/DDBJ databases">
        <title>Chromosome-scale assembly of Riccia fluitans.</title>
        <authorList>
            <person name="Paukszto L."/>
            <person name="Sawicki J."/>
            <person name="Karawczyk K."/>
            <person name="Piernik-Szablinska J."/>
            <person name="Szczecinska M."/>
            <person name="Mazdziarz M."/>
        </authorList>
    </citation>
    <scope>NUCLEOTIDE SEQUENCE [LARGE SCALE GENOMIC DNA]</scope>
    <source>
        <strain evidence="7">Rf_01</strain>
        <tissue evidence="7">Aerial parts of the thallus</tissue>
    </source>
</reference>
<dbReference type="GO" id="GO:0032580">
    <property type="term" value="C:Golgi cisterna membrane"/>
    <property type="evidence" value="ECO:0007669"/>
    <property type="project" value="UniProtKB-SubCell"/>
</dbReference>
<comment type="function">
    <text evidence="6">May be involved in cell wall biosynthesis.</text>
</comment>
<organism evidence="7 8">
    <name type="scientific">Riccia fluitans</name>
    <dbReference type="NCBI Taxonomy" id="41844"/>
    <lineage>
        <taxon>Eukaryota</taxon>
        <taxon>Viridiplantae</taxon>
        <taxon>Streptophyta</taxon>
        <taxon>Embryophyta</taxon>
        <taxon>Marchantiophyta</taxon>
        <taxon>Marchantiopsida</taxon>
        <taxon>Marchantiidae</taxon>
        <taxon>Marchantiales</taxon>
        <taxon>Ricciaceae</taxon>
        <taxon>Riccia</taxon>
    </lineage>
</organism>
<protein>
    <recommendedName>
        <fullName evidence="6">Fucosyltransferase</fullName>
        <ecNumber evidence="6">2.4.1.-</ecNumber>
    </recommendedName>
</protein>
<sequence>MNSTWLLPDDLRFFCQGEQTLLDQIPWLSFWSNNYVAPCFYFLPSFQAKLHKWFTDRALFLHAGRYLLSSRDEIWTRITRLNDTYMASADHRVGIQVRAWDNKYYLVIGELIMSCTWRSGLLPKLVENLNSKFGELKGEESEYQWWSRLLRESTLRV</sequence>
<evidence type="ECO:0000256" key="2">
    <source>
        <dbReference type="ARBA" id="ARBA00022676"/>
    </source>
</evidence>
<keyword evidence="6" id="KW-0333">Golgi apparatus</keyword>
<dbReference type="PANTHER" id="PTHR31889:SF74">
    <property type="entry name" value="GALACTOSIDE 2-ALPHA-L-FUCOSYLTRANSFERASE"/>
    <property type="match status" value="1"/>
</dbReference>
<evidence type="ECO:0000256" key="5">
    <source>
        <dbReference type="ARBA" id="ARBA00023316"/>
    </source>
</evidence>
<keyword evidence="3 6" id="KW-0808">Transferase</keyword>
<comment type="similarity">
    <text evidence="1 6">Belongs to the glycosyltransferase 37 family.</text>
</comment>
<proteinExistence type="inferred from homology"/>
<dbReference type="PANTHER" id="PTHR31889">
    <property type="entry name" value="FUCOSYLTRANSFERASE 2-RELATED"/>
    <property type="match status" value="1"/>
</dbReference>